<gene>
    <name evidence="6" type="primary">pucR_3</name>
    <name evidence="6" type="ORF">BWLFYP14_02261</name>
    <name evidence="4" type="ORF">ERS852478_03427</name>
    <name evidence="5" type="ORF">GT712_16290</name>
</gene>
<organism evidence="4 7">
    <name type="scientific">Blautia wexlerae</name>
    <dbReference type="NCBI Taxonomy" id="418240"/>
    <lineage>
        <taxon>Bacteria</taxon>
        <taxon>Bacillati</taxon>
        <taxon>Bacillota</taxon>
        <taxon>Clostridia</taxon>
        <taxon>Lachnospirales</taxon>
        <taxon>Lachnospiraceae</taxon>
        <taxon>Blautia</taxon>
    </lineage>
</organism>
<evidence type="ECO:0000259" key="2">
    <source>
        <dbReference type="Pfam" id="PF13556"/>
    </source>
</evidence>
<reference evidence="6 8" key="3">
    <citation type="submission" date="2019-07" db="EMBL/GenBank/DDBJ databases">
        <authorList>
            <person name="Chang H.-W."/>
            <person name="Raman A."/>
            <person name="Venkatesh S."/>
            <person name="Gehrig J."/>
        </authorList>
    </citation>
    <scope>NUCLEOTIDE SEQUENCE [LARGE SCALE GENOMIC DNA]</scope>
    <source>
        <strain evidence="6">Blautia_wexlerae_LFYP_14</strain>
    </source>
</reference>
<dbReference type="RefSeq" id="WP_022381269.1">
    <property type="nucleotide sequence ID" value="NZ_BTHH01000033.1"/>
</dbReference>
<dbReference type="EMBL" id="WWVF01000042">
    <property type="protein sequence ID" value="MZS90577.1"/>
    <property type="molecule type" value="Genomic_DNA"/>
</dbReference>
<protein>
    <submittedName>
        <fullName evidence="4">Carbohydrate diacid transcriptional activator CdaR</fullName>
    </submittedName>
    <submittedName>
        <fullName evidence="6">Purine catabolism regulatory protein</fullName>
    </submittedName>
</protein>
<dbReference type="Gene3D" id="1.10.10.2840">
    <property type="entry name" value="PucR C-terminal helix-turn-helix domain"/>
    <property type="match status" value="1"/>
</dbReference>
<dbReference type="Pfam" id="PF13556">
    <property type="entry name" value="HTH_30"/>
    <property type="match status" value="1"/>
</dbReference>
<evidence type="ECO:0000313" key="5">
    <source>
        <dbReference type="EMBL" id="MZS90577.1"/>
    </source>
</evidence>
<dbReference type="eggNOG" id="COG2508">
    <property type="taxonomic scope" value="Bacteria"/>
</dbReference>
<evidence type="ECO:0000313" key="4">
    <source>
        <dbReference type="EMBL" id="CUO64056.1"/>
    </source>
</evidence>
<feature type="domain" description="PucR C-terminal helix-turn-helix" evidence="2">
    <location>
        <begin position="452"/>
        <end position="509"/>
    </location>
</feature>
<dbReference type="PANTHER" id="PTHR33744">
    <property type="entry name" value="CARBOHYDRATE DIACID REGULATOR"/>
    <property type="match status" value="1"/>
</dbReference>
<reference evidence="4 7" key="1">
    <citation type="submission" date="2015-09" db="EMBL/GenBank/DDBJ databases">
        <authorList>
            <consortium name="Pathogen Informatics"/>
        </authorList>
    </citation>
    <scope>NUCLEOTIDE SEQUENCE [LARGE SCALE GENOMIC DNA]</scope>
    <source>
        <strain evidence="4 7">2789STDY5834863</strain>
    </source>
</reference>
<dbReference type="Pfam" id="PF17853">
    <property type="entry name" value="GGDEF_2"/>
    <property type="match status" value="1"/>
</dbReference>
<dbReference type="EMBL" id="CYZN01000034">
    <property type="protein sequence ID" value="CUO64056.1"/>
    <property type="molecule type" value="Genomic_DNA"/>
</dbReference>
<accession>A0A174GSP6</accession>
<feature type="domain" description="CdaR GGDEF-like" evidence="3">
    <location>
        <begin position="284"/>
        <end position="384"/>
    </location>
</feature>
<dbReference type="InterPro" id="IPR025736">
    <property type="entry name" value="PucR_C-HTH_dom"/>
</dbReference>
<sequence>MLFSDLIDYLKNEKTFNIILNCSTDLHEIRDVELLDGTQTGYATDIVYFGYPDVLSPDMQPSQCILVRGENYLFPYSCTDRATVQAKELFAVFNAAKQFLQTHEQVSLYEELVRKGHSSHSLDEVINSASIKLGYSLVFCDKKFRILSYSTSIPVTDKLWKKNIERGYCTYDFIKNVMSLEAVQGASASIEAVEVSCPESPYRKCSSKVFLNGVQVGFVLMIENNIPFTAEHLAAMSDVSRAISSVVGHYHPELFQYTSADQQLLEALLIGTPADILADSISHLRVSDAMYALCIQPKTFLKENKLKQQLYPVIRHIFPEAYMTVHDNALVLLVPDQSSVIFVDTQKIMLKTMAEYHLDVGISLVFSKMDEFYRAYQQARTVLEWNHRIPDNLKKEISWDQRYPMEHQIHRYSEIEFYEMMNKIKEPEKLADYIHPALYRLNKYDQRTGNELYHTLEVYLQCFHNNKETANILCIHRNSLAYRMEKIIEIGKADLNDPMTEFLLRMSFKLVEYLKIRDLDLP</sequence>
<dbReference type="InterPro" id="IPR042070">
    <property type="entry name" value="PucR_C-HTH_sf"/>
</dbReference>
<name>A0A174GSP6_9FIRM</name>
<dbReference type="InterPro" id="IPR051448">
    <property type="entry name" value="CdaR-like_regulators"/>
</dbReference>
<evidence type="ECO:0000313" key="7">
    <source>
        <dbReference type="Proteomes" id="UP000095431"/>
    </source>
</evidence>
<evidence type="ECO:0000313" key="9">
    <source>
        <dbReference type="Proteomes" id="UP000477156"/>
    </source>
</evidence>
<evidence type="ECO:0000313" key="8">
    <source>
        <dbReference type="Proteomes" id="UP000366766"/>
    </source>
</evidence>
<reference evidence="5 9" key="2">
    <citation type="journal article" date="2019" name="Nat. Med.">
        <title>A library of human gut bacterial isolates paired with longitudinal multiomics data enables mechanistic microbiome research.</title>
        <authorList>
            <person name="Poyet M."/>
            <person name="Groussin M."/>
            <person name="Gibbons S.M."/>
            <person name="Avila-Pacheco J."/>
            <person name="Jiang X."/>
            <person name="Kearney S.M."/>
            <person name="Perrotta A.R."/>
            <person name="Berdy B."/>
            <person name="Zhao S."/>
            <person name="Lieberman T.D."/>
            <person name="Swanson P.K."/>
            <person name="Smith M."/>
            <person name="Roesemann S."/>
            <person name="Alexander J.E."/>
            <person name="Rich S.A."/>
            <person name="Livny J."/>
            <person name="Vlamakis H."/>
            <person name="Clish C."/>
            <person name="Bullock K."/>
            <person name="Deik A."/>
            <person name="Scott J."/>
            <person name="Pierce K.A."/>
            <person name="Xavier R.J."/>
            <person name="Alm E.J."/>
        </authorList>
    </citation>
    <scope>NUCLEOTIDE SEQUENCE [LARGE SCALE GENOMIC DNA]</scope>
    <source>
        <strain evidence="5 9">BIOML-A12</strain>
    </source>
</reference>
<evidence type="ECO:0000259" key="3">
    <source>
        <dbReference type="Pfam" id="PF17853"/>
    </source>
</evidence>
<dbReference type="Proteomes" id="UP000366766">
    <property type="component" value="Unassembled WGS sequence"/>
</dbReference>
<keyword evidence="8" id="KW-1185">Reference proteome</keyword>
<dbReference type="PANTHER" id="PTHR33744:SF7">
    <property type="entry name" value="PUCR FAMILY TRANSCRIPTIONAL REGULATOR"/>
    <property type="match status" value="1"/>
</dbReference>
<dbReference type="AlphaFoldDB" id="A0A174GSP6"/>
<evidence type="ECO:0000256" key="1">
    <source>
        <dbReference type="ARBA" id="ARBA00006754"/>
    </source>
</evidence>
<comment type="similarity">
    <text evidence="1">Belongs to the CdaR family.</text>
</comment>
<dbReference type="Proteomes" id="UP000477156">
    <property type="component" value="Unassembled WGS sequence"/>
</dbReference>
<dbReference type="InterPro" id="IPR041522">
    <property type="entry name" value="CdaR_GGDEF"/>
</dbReference>
<proteinExistence type="inferred from homology"/>
<dbReference type="Proteomes" id="UP000095431">
    <property type="component" value="Unassembled WGS sequence"/>
</dbReference>
<dbReference type="EMBL" id="CABHOF010000042">
    <property type="protein sequence ID" value="VUX65896.1"/>
    <property type="molecule type" value="Genomic_DNA"/>
</dbReference>
<evidence type="ECO:0000313" key="6">
    <source>
        <dbReference type="EMBL" id="VUX65896.1"/>
    </source>
</evidence>